<evidence type="ECO:0000256" key="3">
    <source>
        <dbReference type="ARBA" id="ARBA00022729"/>
    </source>
</evidence>
<comment type="subcellular location">
    <subcellularLocation>
        <location evidence="1">Membrane</location>
        <topology evidence="1">Single-pass membrane protein</topology>
    </subcellularLocation>
</comment>
<protein>
    <submittedName>
        <fullName evidence="10">Signal transduction protein</fullName>
    </submittedName>
</protein>
<feature type="coiled-coil region" evidence="6">
    <location>
        <begin position="90"/>
        <end position="166"/>
    </location>
</feature>
<dbReference type="Gene3D" id="2.30.30.40">
    <property type="entry name" value="SH3 Domains"/>
    <property type="match status" value="1"/>
</dbReference>
<feature type="transmembrane region" description="Helical" evidence="7">
    <location>
        <begin position="171"/>
        <end position="192"/>
    </location>
</feature>
<keyword evidence="4 7" id="KW-1133">Transmembrane helix</keyword>
<evidence type="ECO:0000313" key="10">
    <source>
        <dbReference type="EMBL" id="GGB05630.1"/>
    </source>
</evidence>
<dbReference type="Pfam" id="PF08239">
    <property type="entry name" value="SH3_3"/>
    <property type="match status" value="1"/>
</dbReference>
<dbReference type="PROSITE" id="PS51781">
    <property type="entry name" value="SH3B"/>
    <property type="match status" value="1"/>
</dbReference>
<evidence type="ECO:0000259" key="9">
    <source>
        <dbReference type="PROSITE" id="PS51781"/>
    </source>
</evidence>
<evidence type="ECO:0000256" key="8">
    <source>
        <dbReference type="SAM" id="SignalP"/>
    </source>
</evidence>
<keyword evidence="11" id="KW-1185">Reference proteome</keyword>
<evidence type="ECO:0000256" key="4">
    <source>
        <dbReference type="ARBA" id="ARBA00022989"/>
    </source>
</evidence>
<name>A0ABQ1I2D8_9ALTE</name>
<dbReference type="InterPro" id="IPR003646">
    <property type="entry name" value="SH3-like_bac-type"/>
</dbReference>
<feature type="signal peptide" evidence="8">
    <location>
        <begin position="1"/>
        <end position="21"/>
    </location>
</feature>
<evidence type="ECO:0000256" key="1">
    <source>
        <dbReference type="ARBA" id="ARBA00004167"/>
    </source>
</evidence>
<dbReference type="PIRSF" id="PIRSF006158">
    <property type="entry name" value="UCP006158_SH3"/>
    <property type="match status" value="1"/>
</dbReference>
<keyword evidence="3 8" id="KW-0732">Signal</keyword>
<dbReference type="NCBIfam" id="TIGR04211">
    <property type="entry name" value="SH3_and_anchor"/>
    <property type="match status" value="1"/>
</dbReference>
<evidence type="ECO:0000313" key="11">
    <source>
        <dbReference type="Proteomes" id="UP000651977"/>
    </source>
</evidence>
<feature type="chain" id="PRO_5045277568" evidence="8">
    <location>
        <begin position="22"/>
        <end position="203"/>
    </location>
</feature>
<proteinExistence type="predicted"/>
<gene>
    <name evidence="10" type="primary">htrG</name>
    <name evidence="10" type="ORF">GCM10007414_18780</name>
</gene>
<keyword evidence="2 7" id="KW-0812">Transmembrane</keyword>
<comment type="caution">
    <text evidence="10">The sequence shown here is derived from an EMBL/GenBank/DDBJ whole genome shotgun (WGS) entry which is preliminary data.</text>
</comment>
<dbReference type="EMBL" id="BMDY01000009">
    <property type="protein sequence ID" value="GGB05630.1"/>
    <property type="molecule type" value="Genomic_DNA"/>
</dbReference>
<dbReference type="SMART" id="SM00287">
    <property type="entry name" value="SH3b"/>
    <property type="match status" value="1"/>
</dbReference>
<evidence type="ECO:0000256" key="7">
    <source>
        <dbReference type="SAM" id="Phobius"/>
    </source>
</evidence>
<evidence type="ECO:0000256" key="6">
    <source>
        <dbReference type="SAM" id="Coils"/>
    </source>
</evidence>
<evidence type="ECO:0000256" key="5">
    <source>
        <dbReference type="ARBA" id="ARBA00023136"/>
    </source>
</evidence>
<reference evidence="11" key="1">
    <citation type="journal article" date="2019" name="Int. J. Syst. Evol. Microbiol.">
        <title>The Global Catalogue of Microorganisms (GCM) 10K type strain sequencing project: providing services to taxonomists for standard genome sequencing and annotation.</title>
        <authorList>
            <consortium name="The Broad Institute Genomics Platform"/>
            <consortium name="The Broad Institute Genome Sequencing Center for Infectious Disease"/>
            <person name="Wu L."/>
            <person name="Ma J."/>
        </authorList>
    </citation>
    <scope>NUCLEOTIDE SEQUENCE [LARGE SCALE GENOMIC DNA]</scope>
    <source>
        <strain evidence="11">CGMCC 1.10131</strain>
    </source>
</reference>
<evidence type="ECO:0000256" key="2">
    <source>
        <dbReference type="ARBA" id="ARBA00022692"/>
    </source>
</evidence>
<organism evidence="10 11">
    <name type="scientific">Agarivorans gilvus</name>
    <dbReference type="NCBI Taxonomy" id="680279"/>
    <lineage>
        <taxon>Bacteria</taxon>
        <taxon>Pseudomonadati</taxon>
        <taxon>Pseudomonadota</taxon>
        <taxon>Gammaproteobacteria</taxon>
        <taxon>Alteromonadales</taxon>
        <taxon>Alteromonadaceae</taxon>
        <taxon>Agarivorans</taxon>
    </lineage>
</organism>
<dbReference type="InterPro" id="IPR016476">
    <property type="entry name" value="SH3_dom_pro"/>
</dbReference>
<keyword evidence="6" id="KW-0175">Coiled coil</keyword>
<accession>A0ABQ1I2D8</accession>
<feature type="domain" description="SH3b" evidence="9">
    <location>
        <begin position="21"/>
        <end position="87"/>
    </location>
</feature>
<dbReference type="Proteomes" id="UP000651977">
    <property type="component" value="Unassembled WGS sequence"/>
</dbReference>
<keyword evidence="5 7" id="KW-0472">Membrane</keyword>
<sequence>MMVRTLSAALVSLVLAFPALAQTRYISDDLYVFMHSGPSNQYRIVGTVNAGTQINQVDYNQETEYAKITLDNGREGWVEAKFLNRSPGLAAQLEQVKSQLEKSETALKQQREQIETASADRVQQIEVQQQQIEQLQASNDQLNERLQQVTEQNVQIQRELDTKDESVQMQWFINGAGVAAGGLILGLILPLIPRRKKRDNQWM</sequence>